<dbReference type="EMBL" id="CP051206">
    <property type="protein sequence ID" value="QJB46708.1"/>
    <property type="molecule type" value="Genomic_DNA"/>
</dbReference>
<dbReference type="PANTHER" id="PTHR12962">
    <property type="entry name" value="CALCIUM-REGULATED HEAT STABLE PROTEIN CRHSP-24-RELATED"/>
    <property type="match status" value="1"/>
</dbReference>
<dbReference type="GO" id="GO:0005737">
    <property type="term" value="C:cytoplasm"/>
    <property type="evidence" value="ECO:0007669"/>
    <property type="project" value="UniProtKB-SubCell"/>
</dbReference>
<dbReference type="Pfam" id="PF00313">
    <property type="entry name" value="CSD"/>
    <property type="match status" value="1"/>
</dbReference>
<keyword evidence="1" id="KW-0597">Phosphoprotein</keyword>
<dbReference type="KEGG" id="dfs:HGD76_23515"/>
<sequence length="179" mass="19625">MEAVMRKGVITQWKDNRGFGFIQPSDGGKEIFLHISEIKVASRRPKVGDTILYELTTASDGKLRATKASIDGVPSLPVRKYQKVKKGSLMKKLIGITVAVGCVIFATEFKGSRSPTPITSFTKPGCKIKGNISINTGSKFYHVPGAEDYESTVIDPTKGEKWFCKESEALANGWRKAPK</sequence>
<dbReference type="PROSITE" id="PS51857">
    <property type="entry name" value="CSD_2"/>
    <property type="match status" value="1"/>
</dbReference>
<dbReference type="Gene3D" id="2.40.50.140">
    <property type="entry name" value="Nucleic acid-binding proteins"/>
    <property type="match status" value="1"/>
</dbReference>
<dbReference type="GO" id="GO:0003730">
    <property type="term" value="F:mRNA 3'-UTR binding"/>
    <property type="evidence" value="ECO:0007669"/>
    <property type="project" value="TreeGrafter"/>
</dbReference>
<dbReference type="InterPro" id="IPR011129">
    <property type="entry name" value="CSD"/>
</dbReference>
<dbReference type="InterPro" id="IPR019844">
    <property type="entry name" value="CSD_CS"/>
</dbReference>
<evidence type="ECO:0000313" key="5">
    <source>
        <dbReference type="Proteomes" id="UP000502433"/>
    </source>
</evidence>
<protein>
    <submittedName>
        <fullName evidence="4">Cold shock domain-containing protein</fullName>
    </submittedName>
</protein>
<comment type="subcellular location">
    <subcellularLocation>
        <location evidence="2">Cytoplasm</location>
    </subcellularLocation>
</comment>
<reference evidence="4 5" key="2">
    <citation type="submission" date="2020-04" db="EMBL/GenBank/DDBJ databases">
        <authorList>
            <person name="Fomenkov A."/>
            <person name="Anton B.P."/>
            <person name="Roberts R.J."/>
        </authorList>
    </citation>
    <scope>NUCLEOTIDE SEQUENCE [LARGE SCALE GENOMIC DNA]</scope>
    <source>
        <strain evidence="4 5">CCAP 1403/13f</strain>
    </source>
</reference>
<dbReference type="InterPro" id="IPR002059">
    <property type="entry name" value="CSP_DNA-bd"/>
</dbReference>
<dbReference type="CDD" id="cd04458">
    <property type="entry name" value="CSP_CDS"/>
    <property type="match status" value="1"/>
</dbReference>
<dbReference type="Proteomes" id="UP000502433">
    <property type="component" value="Chromosome"/>
</dbReference>
<dbReference type="InterPro" id="IPR012340">
    <property type="entry name" value="NA-bd_OB-fold"/>
</dbReference>
<evidence type="ECO:0000259" key="3">
    <source>
        <dbReference type="PROSITE" id="PS51857"/>
    </source>
</evidence>
<dbReference type="SUPFAM" id="SSF50249">
    <property type="entry name" value="Nucleic acid-binding proteins"/>
    <property type="match status" value="1"/>
</dbReference>
<evidence type="ECO:0000256" key="2">
    <source>
        <dbReference type="RuleBase" id="RU000408"/>
    </source>
</evidence>
<accession>A0A6H2C6B7</accession>
<gene>
    <name evidence="4" type="ORF">HGD76_23515</name>
</gene>
<organism evidence="4 5">
    <name type="scientific">Dolichospermum flos-aquae CCAP 1403/13F</name>
    <dbReference type="NCBI Taxonomy" id="315271"/>
    <lineage>
        <taxon>Bacteria</taxon>
        <taxon>Bacillati</taxon>
        <taxon>Cyanobacteriota</taxon>
        <taxon>Cyanophyceae</taxon>
        <taxon>Nostocales</taxon>
        <taxon>Aphanizomenonaceae</taxon>
        <taxon>Dolichospermum</taxon>
    </lineage>
</organism>
<feature type="domain" description="CSD" evidence="3">
    <location>
        <begin position="5"/>
        <end position="70"/>
    </location>
</feature>
<dbReference type="PANTHER" id="PTHR12962:SF1">
    <property type="entry name" value="COLD SHOCK DOMAIN-CONTAINING PROTEIN CG9705"/>
    <property type="match status" value="1"/>
</dbReference>
<dbReference type="PROSITE" id="PS00352">
    <property type="entry name" value="CSD_1"/>
    <property type="match status" value="1"/>
</dbReference>
<name>A0A6H2C6B7_DOLFA</name>
<dbReference type="SMART" id="SM00357">
    <property type="entry name" value="CSP"/>
    <property type="match status" value="1"/>
</dbReference>
<evidence type="ECO:0000313" key="4">
    <source>
        <dbReference type="EMBL" id="QJB46708.1"/>
    </source>
</evidence>
<evidence type="ECO:0000256" key="1">
    <source>
        <dbReference type="ARBA" id="ARBA00022553"/>
    </source>
</evidence>
<proteinExistence type="predicted"/>
<reference evidence="4 5" key="1">
    <citation type="submission" date="2020-04" db="EMBL/GenBank/DDBJ databases">
        <title>Genome-Wide Identification of 5-Methylcytosine Sites in Bacterial Genomes By High-Throughput Sequencing of MspJI Restriction Fragments.</title>
        <authorList>
            <person name="Wu V."/>
        </authorList>
    </citation>
    <scope>NUCLEOTIDE SEQUENCE [LARGE SCALE GENOMIC DNA]</scope>
    <source>
        <strain evidence="4 5">CCAP 1403/13f</strain>
    </source>
</reference>
<dbReference type="GO" id="GO:0043488">
    <property type="term" value="P:regulation of mRNA stability"/>
    <property type="evidence" value="ECO:0007669"/>
    <property type="project" value="TreeGrafter"/>
</dbReference>
<dbReference type="InterPro" id="IPR052069">
    <property type="entry name" value="Ca-reg_mRNA-binding_domain"/>
</dbReference>
<dbReference type="AlphaFoldDB" id="A0A6H2C6B7"/>